<feature type="domain" description="C2H2-type" evidence="11">
    <location>
        <begin position="97"/>
        <end position="124"/>
    </location>
</feature>
<protein>
    <submittedName>
        <fullName evidence="12">Zinc finger protein</fullName>
    </submittedName>
</protein>
<dbReference type="Pfam" id="PF13465">
    <property type="entry name" value="zf-H2C2_2"/>
    <property type="match status" value="1"/>
</dbReference>
<keyword evidence="4 10" id="KW-0863">Zinc-finger</keyword>
<dbReference type="SMART" id="SM00355">
    <property type="entry name" value="ZnF_C2H2"/>
    <property type="match status" value="6"/>
</dbReference>
<keyword evidence="2" id="KW-0479">Metal-binding</keyword>
<reference evidence="12" key="1">
    <citation type="journal article" date="2006" name="Dev. Biol.">
        <title>Systematic analysis of embryonic expression profiles of zinc finger genes in Ciona intestinalis.</title>
        <authorList>
            <person name="Miwata K."/>
            <person name="Chiba T."/>
            <person name="Horii R."/>
            <person name="Yamada L."/>
            <person name="Kubo A."/>
            <person name="Miyamura D."/>
            <person name="Satoh N."/>
            <person name="Satou Y."/>
        </authorList>
    </citation>
    <scope>NUCLEOTIDE SEQUENCE</scope>
</reference>
<dbReference type="FunFam" id="3.30.160.60:FF:002716">
    <property type="entry name" value="Zinc finger protein 212"/>
    <property type="match status" value="1"/>
</dbReference>
<evidence type="ECO:0000313" key="12">
    <source>
        <dbReference type="EMBL" id="FAA00220.1"/>
    </source>
</evidence>
<dbReference type="GO" id="GO:0005634">
    <property type="term" value="C:nucleus"/>
    <property type="evidence" value="ECO:0007669"/>
    <property type="project" value="UniProtKB-SubCell"/>
</dbReference>
<dbReference type="Gene3D" id="3.30.160.60">
    <property type="entry name" value="Classic Zinc Finger"/>
    <property type="match status" value="6"/>
</dbReference>
<dbReference type="PROSITE" id="PS50157">
    <property type="entry name" value="ZINC_FINGER_C2H2_2"/>
    <property type="match status" value="6"/>
</dbReference>
<dbReference type="AlphaFoldDB" id="Q1RL45"/>
<evidence type="ECO:0000256" key="10">
    <source>
        <dbReference type="PROSITE-ProRule" id="PRU00042"/>
    </source>
</evidence>
<dbReference type="InterPro" id="IPR013087">
    <property type="entry name" value="Znf_C2H2_type"/>
</dbReference>
<comment type="subcellular location">
    <subcellularLocation>
        <location evidence="1">Nucleus</location>
    </subcellularLocation>
</comment>
<dbReference type="PROSITE" id="PS00028">
    <property type="entry name" value="ZINC_FINGER_C2H2_1"/>
    <property type="match status" value="5"/>
</dbReference>
<feature type="domain" description="C2H2-type" evidence="11">
    <location>
        <begin position="182"/>
        <end position="209"/>
    </location>
</feature>
<name>Q1RL45_CIOIN</name>
<organism evidence="12">
    <name type="scientific">Ciona intestinalis</name>
    <name type="common">Transparent sea squirt</name>
    <name type="synonym">Ascidia intestinalis</name>
    <dbReference type="NCBI Taxonomy" id="7719"/>
    <lineage>
        <taxon>Eukaryota</taxon>
        <taxon>Metazoa</taxon>
        <taxon>Chordata</taxon>
        <taxon>Tunicata</taxon>
        <taxon>Ascidiacea</taxon>
        <taxon>Phlebobranchia</taxon>
        <taxon>Cionidae</taxon>
        <taxon>Ciona</taxon>
    </lineage>
</organism>
<evidence type="ECO:0000256" key="7">
    <source>
        <dbReference type="ARBA" id="ARBA00023125"/>
    </source>
</evidence>
<dbReference type="InterPro" id="IPR036236">
    <property type="entry name" value="Znf_C2H2_sf"/>
</dbReference>
<keyword evidence="9" id="KW-0539">Nucleus</keyword>
<evidence type="ECO:0000256" key="5">
    <source>
        <dbReference type="ARBA" id="ARBA00022833"/>
    </source>
</evidence>
<feature type="non-terminal residue" evidence="12">
    <location>
        <position position="1"/>
    </location>
</feature>
<dbReference type="InterPro" id="IPR050527">
    <property type="entry name" value="Snail/Krueppel_Znf"/>
</dbReference>
<dbReference type="EMBL" id="BR000189">
    <property type="protein sequence ID" value="FAA00220.1"/>
    <property type="molecule type" value="mRNA"/>
</dbReference>
<dbReference type="FunFam" id="3.30.160.60:FF:001397">
    <property type="entry name" value="Datilografo, isoform A"/>
    <property type="match status" value="1"/>
</dbReference>
<keyword evidence="6" id="KW-0805">Transcription regulation</keyword>
<dbReference type="GO" id="GO:0003677">
    <property type="term" value="F:DNA binding"/>
    <property type="evidence" value="ECO:0007669"/>
    <property type="project" value="UniProtKB-KW"/>
</dbReference>
<evidence type="ECO:0000259" key="11">
    <source>
        <dbReference type="PROSITE" id="PS50157"/>
    </source>
</evidence>
<dbReference type="FunFam" id="3.30.160.60:FF:001325">
    <property type="entry name" value="zinc finger protein 200"/>
    <property type="match status" value="1"/>
</dbReference>
<feature type="domain" description="C2H2-type" evidence="11">
    <location>
        <begin position="69"/>
        <end position="96"/>
    </location>
</feature>
<evidence type="ECO:0000256" key="9">
    <source>
        <dbReference type="ARBA" id="ARBA00023242"/>
    </source>
</evidence>
<keyword evidence="7" id="KW-0238">DNA-binding</keyword>
<evidence type="ECO:0000256" key="3">
    <source>
        <dbReference type="ARBA" id="ARBA00022737"/>
    </source>
</evidence>
<evidence type="ECO:0000256" key="1">
    <source>
        <dbReference type="ARBA" id="ARBA00004123"/>
    </source>
</evidence>
<keyword evidence="3" id="KW-0677">Repeat</keyword>
<dbReference type="PANTHER" id="PTHR24388:SF54">
    <property type="entry name" value="PROTEIN ESCARGOT"/>
    <property type="match status" value="1"/>
</dbReference>
<feature type="domain" description="C2H2-type" evidence="11">
    <location>
        <begin position="125"/>
        <end position="152"/>
    </location>
</feature>
<keyword evidence="5" id="KW-0862">Zinc</keyword>
<feature type="domain" description="C2H2-type" evidence="11">
    <location>
        <begin position="210"/>
        <end position="237"/>
    </location>
</feature>
<evidence type="ECO:0000256" key="8">
    <source>
        <dbReference type="ARBA" id="ARBA00023163"/>
    </source>
</evidence>
<dbReference type="FunFam" id="3.30.160.60:FF:002972">
    <property type="entry name" value="GM18664"/>
    <property type="match status" value="1"/>
</dbReference>
<dbReference type="FunFam" id="3.30.160.60:FF:000450">
    <property type="entry name" value="PR domain zinc finger protein 14"/>
    <property type="match status" value="1"/>
</dbReference>
<evidence type="ECO:0000256" key="6">
    <source>
        <dbReference type="ARBA" id="ARBA00023015"/>
    </source>
</evidence>
<feature type="domain" description="C2H2-type" evidence="11">
    <location>
        <begin position="153"/>
        <end position="181"/>
    </location>
</feature>
<evidence type="ECO:0000256" key="4">
    <source>
        <dbReference type="ARBA" id="ARBA00022771"/>
    </source>
</evidence>
<evidence type="ECO:0000256" key="2">
    <source>
        <dbReference type="ARBA" id="ARBA00022723"/>
    </source>
</evidence>
<sequence>YLLVEMNYEHNPNEALDLSIRGRNSLIPRPNFSLLHNFNYPQLLQQPPGKEEALNLSINRCSKPKSGRHHCGWCEYSSVHKHCVVQHERTHTGEKPYRCTVCGRHFTLSGNLARHMRTHTGEKPYKCDFCDRRFTQDSDMRTHARTHTGERPFKCPICGKSFNQSGHRAAHIRTVHERCQPYQCVVCERKFGILSNLRQHMRTHTGERPFNCYSCDKKFAKAATLRLHEKTHPGSVSCSTNYTDSKR</sequence>
<dbReference type="GO" id="GO:0008270">
    <property type="term" value="F:zinc ion binding"/>
    <property type="evidence" value="ECO:0007669"/>
    <property type="project" value="UniProtKB-KW"/>
</dbReference>
<gene>
    <name evidence="12" type="primary">Ci-ZF(C2H2)-169</name>
</gene>
<dbReference type="PANTHER" id="PTHR24388">
    <property type="entry name" value="ZINC FINGER PROTEIN"/>
    <property type="match status" value="1"/>
</dbReference>
<accession>Q1RL45</accession>
<dbReference type="SUPFAM" id="SSF57667">
    <property type="entry name" value="beta-beta-alpha zinc fingers"/>
    <property type="match status" value="3"/>
</dbReference>
<proteinExistence type="evidence at transcript level"/>
<dbReference type="Pfam" id="PF00096">
    <property type="entry name" value="zf-C2H2"/>
    <property type="match status" value="3"/>
</dbReference>
<keyword evidence="8" id="KW-0804">Transcription</keyword>